<keyword evidence="1 3" id="KW-0813">Transport</keyword>
<dbReference type="RefSeq" id="WP_244709323.1">
    <property type="nucleotide sequence ID" value="NZ_CP095073.1"/>
</dbReference>
<dbReference type="InterPro" id="IPR006128">
    <property type="entry name" value="Lipoprotein_PsaA-like"/>
</dbReference>
<feature type="signal peptide" evidence="5">
    <location>
        <begin position="1"/>
        <end position="22"/>
    </location>
</feature>
<dbReference type="InterPro" id="IPR006129">
    <property type="entry name" value="AdhesinB"/>
</dbReference>
<evidence type="ECO:0000313" key="7">
    <source>
        <dbReference type="Proteomes" id="UP000831787"/>
    </source>
</evidence>
<keyword evidence="2 5" id="KW-0732">Signal</keyword>
<gene>
    <name evidence="6" type="ORF">MUN89_18470</name>
</gene>
<proteinExistence type="inferred from homology"/>
<reference evidence="6 7" key="1">
    <citation type="submission" date="2022-04" db="EMBL/GenBank/DDBJ databases">
        <title>Halobacillus sp. isolated from saltern.</title>
        <authorList>
            <person name="Won M."/>
            <person name="Lee C.-M."/>
            <person name="Woen H.-Y."/>
            <person name="Kwon S.-W."/>
        </authorList>
    </citation>
    <scope>NUCLEOTIDE SEQUENCE [LARGE SCALE GENOMIC DNA]</scope>
    <source>
        <strain evidence="6 7">SSBR10-3</strain>
    </source>
</reference>
<dbReference type="InterPro" id="IPR006127">
    <property type="entry name" value="ZnuA-like"/>
</dbReference>
<evidence type="ECO:0000256" key="2">
    <source>
        <dbReference type="ARBA" id="ARBA00022729"/>
    </source>
</evidence>
<name>A0ABY4EHB0_9BACI</name>
<dbReference type="PANTHER" id="PTHR42953">
    <property type="entry name" value="HIGH-AFFINITY ZINC UPTAKE SYSTEM PROTEIN ZNUA-RELATED"/>
    <property type="match status" value="1"/>
</dbReference>
<evidence type="ECO:0000256" key="3">
    <source>
        <dbReference type="RuleBase" id="RU003512"/>
    </source>
</evidence>
<feature type="chain" id="PRO_5045817892" evidence="5">
    <location>
        <begin position="23"/>
        <end position="317"/>
    </location>
</feature>
<evidence type="ECO:0000313" key="6">
    <source>
        <dbReference type="EMBL" id="UOQ43838.1"/>
    </source>
</evidence>
<evidence type="ECO:0000256" key="5">
    <source>
        <dbReference type="SAM" id="SignalP"/>
    </source>
</evidence>
<dbReference type="PROSITE" id="PS51257">
    <property type="entry name" value="PROKAR_LIPOPROTEIN"/>
    <property type="match status" value="1"/>
</dbReference>
<dbReference type="PANTHER" id="PTHR42953:SF8">
    <property type="entry name" value="ZINT DOMAIN-CONTAINING PROTEIN"/>
    <property type="match status" value="1"/>
</dbReference>
<evidence type="ECO:0000256" key="1">
    <source>
        <dbReference type="ARBA" id="ARBA00022448"/>
    </source>
</evidence>
<keyword evidence="4" id="KW-0175">Coiled coil</keyword>
<dbReference type="SUPFAM" id="SSF53807">
    <property type="entry name" value="Helical backbone' metal receptor"/>
    <property type="match status" value="1"/>
</dbReference>
<dbReference type="PRINTS" id="PR00691">
    <property type="entry name" value="ADHESINB"/>
</dbReference>
<dbReference type="EMBL" id="CP095073">
    <property type="protein sequence ID" value="UOQ43838.1"/>
    <property type="molecule type" value="Genomic_DNA"/>
</dbReference>
<sequence>MKRYVGILAALLVIFISAGCGSSEETTSDNKKDVLTIKTTLYPLQYFTERIAGEEAEVSSILPPGTNAHTYEPTTKEMVDMADADAFIYNGAGLESYASDISDVIKPEGVKIVEASKGIDLLKDTEEHHQEGEHEHEDHDHEHGDYNPHVWLDPVRSIQIAEHIKEMMIELKPSSEEKFNQNFEALKSELQELDKEFETLKDEPKKDIVVSHAAYGYWEERYGIHQQAIAGISSTNEPSQKELEELIHFGEKHDVNYVLFEQNVTPKVAEVVQKELGAKALRLHNLAVLTDEDIKNEEDYFTLMKHNKEVLKKALSQ</sequence>
<dbReference type="InterPro" id="IPR050492">
    <property type="entry name" value="Bact_metal-bind_prot9"/>
</dbReference>
<dbReference type="Pfam" id="PF01297">
    <property type="entry name" value="ZnuA"/>
    <property type="match status" value="1"/>
</dbReference>
<dbReference type="PRINTS" id="PR00690">
    <property type="entry name" value="ADHESNFAMILY"/>
</dbReference>
<dbReference type="Gene3D" id="3.40.50.1980">
    <property type="entry name" value="Nitrogenase molybdenum iron protein domain"/>
    <property type="match status" value="2"/>
</dbReference>
<feature type="coiled-coil region" evidence="4">
    <location>
        <begin position="176"/>
        <end position="203"/>
    </location>
</feature>
<dbReference type="Proteomes" id="UP000831787">
    <property type="component" value="Chromosome"/>
</dbReference>
<evidence type="ECO:0000256" key="4">
    <source>
        <dbReference type="SAM" id="Coils"/>
    </source>
</evidence>
<organism evidence="6 7">
    <name type="scientific">Halobacillus salinarum</name>
    <dbReference type="NCBI Taxonomy" id="2932257"/>
    <lineage>
        <taxon>Bacteria</taxon>
        <taxon>Bacillati</taxon>
        <taxon>Bacillota</taxon>
        <taxon>Bacilli</taxon>
        <taxon>Bacillales</taxon>
        <taxon>Bacillaceae</taxon>
        <taxon>Halobacillus</taxon>
    </lineage>
</organism>
<accession>A0ABY4EHB0</accession>
<keyword evidence="7" id="KW-1185">Reference proteome</keyword>
<comment type="similarity">
    <text evidence="3">Belongs to the bacterial solute-binding protein 9 family.</text>
</comment>
<protein>
    <submittedName>
        <fullName evidence="6">Zinc ABC transporter substrate-binding protein</fullName>
    </submittedName>
</protein>